<feature type="non-terminal residue" evidence="1">
    <location>
        <position position="1"/>
    </location>
</feature>
<keyword evidence="2" id="KW-1185">Reference proteome</keyword>
<evidence type="ECO:0000313" key="1">
    <source>
        <dbReference type="EMBL" id="CAG8590885.1"/>
    </source>
</evidence>
<dbReference type="OrthoDB" id="2437329at2759"/>
<reference evidence="1" key="1">
    <citation type="submission" date="2021-06" db="EMBL/GenBank/DDBJ databases">
        <authorList>
            <person name="Kallberg Y."/>
            <person name="Tangrot J."/>
            <person name="Rosling A."/>
        </authorList>
    </citation>
    <scope>NUCLEOTIDE SEQUENCE</scope>
    <source>
        <strain evidence="1">IN212</strain>
    </source>
</reference>
<dbReference type="AlphaFoldDB" id="A0A9N9C483"/>
<protein>
    <submittedName>
        <fullName evidence="1">1281_t:CDS:1</fullName>
    </submittedName>
</protein>
<comment type="caution">
    <text evidence="1">The sequence shown here is derived from an EMBL/GenBank/DDBJ whole genome shotgun (WGS) entry which is preliminary data.</text>
</comment>
<organism evidence="1 2">
    <name type="scientific">Racocetra fulgida</name>
    <dbReference type="NCBI Taxonomy" id="60492"/>
    <lineage>
        <taxon>Eukaryota</taxon>
        <taxon>Fungi</taxon>
        <taxon>Fungi incertae sedis</taxon>
        <taxon>Mucoromycota</taxon>
        <taxon>Glomeromycotina</taxon>
        <taxon>Glomeromycetes</taxon>
        <taxon>Diversisporales</taxon>
        <taxon>Gigasporaceae</taxon>
        <taxon>Racocetra</taxon>
    </lineage>
</organism>
<evidence type="ECO:0000313" key="2">
    <source>
        <dbReference type="Proteomes" id="UP000789396"/>
    </source>
</evidence>
<dbReference type="Proteomes" id="UP000789396">
    <property type="component" value="Unassembled WGS sequence"/>
</dbReference>
<dbReference type="EMBL" id="CAJVPZ010007819">
    <property type="protein sequence ID" value="CAG8590885.1"/>
    <property type="molecule type" value="Genomic_DNA"/>
</dbReference>
<name>A0A9N9C483_9GLOM</name>
<proteinExistence type="predicted"/>
<accession>A0A9N9C483</accession>
<sequence>MQNLNDEKEIVLRSNCKDSKLELCKTALKNILSPTNQPDDAILKVLKALQECKILIEKSEITNITNNFIKFSEGLFSELNEVSSYIDDIIECTTIILNDTAKVNDLIDMLETSLSPNEFNKRISCVEGLVNSLDKIDNEIRQRLMSNYENRSIKSINNEFWKSHNYLIDNLLKLLNDHKKKSNDTLEIPKIDYEEIVSLWAKVKDKCKTDYLRANDAIVE</sequence>
<gene>
    <name evidence="1" type="ORF">RFULGI_LOCUS6222</name>
</gene>